<sequence>MSISLFRSTGGLELYPEVCLRVAEELVLVDPKSINNLLATSKSWHKLLKTYEKSICSSILTREPRLEWVNIDQHEVLSSRIPLGSISVTAYTYPWASEMLSRVHTMEFLISNELTDMVDHHAQSWPTLDVSKDELGQRIARFKRLSFLLLYRLADCTASLPDTLKVRAHQAEFLDSLSSAELAKLGVIVEVMGQNYFTMTKNTLEATVSENSWTTAP</sequence>
<dbReference type="KEGG" id="psco:LY89DRAFT_442635"/>
<evidence type="ECO:0000313" key="1">
    <source>
        <dbReference type="EMBL" id="KUJ20403.1"/>
    </source>
</evidence>
<gene>
    <name evidence="1" type="ORF">LY89DRAFT_442635</name>
</gene>
<reference evidence="1 2" key="1">
    <citation type="submission" date="2015-10" db="EMBL/GenBank/DDBJ databases">
        <title>Full genome of DAOMC 229536 Phialocephala scopiformis, a fungal endophyte of spruce producing the potent anti-insectan compound rugulosin.</title>
        <authorList>
            <consortium name="DOE Joint Genome Institute"/>
            <person name="Walker A.K."/>
            <person name="Frasz S.L."/>
            <person name="Seifert K.A."/>
            <person name="Miller J.D."/>
            <person name="Mondo S.J."/>
            <person name="Labutti K."/>
            <person name="Lipzen A."/>
            <person name="Dockter R."/>
            <person name="Kennedy M."/>
            <person name="Grigoriev I.V."/>
            <person name="Spatafora J.W."/>
        </authorList>
    </citation>
    <scope>NUCLEOTIDE SEQUENCE [LARGE SCALE GENOMIC DNA]</scope>
    <source>
        <strain evidence="1 2">CBS 120377</strain>
    </source>
</reference>
<dbReference type="OrthoDB" id="3511743at2759"/>
<proteinExistence type="predicted"/>
<dbReference type="RefSeq" id="XP_018074758.1">
    <property type="nucleotide sequence ID" value="XM_018207552.1"/>
</dbReference>
<keyword evidence="2" id="KW-1185">Reference proteome</keyword>
<organism evidence="1 2">
    <name type="scientific">Mollisia scopiformis</name>
    <name type="common">Conifer needle endophyte fungus</name>
    <name type="synonym">Phialocephala scopiformis</name>
    <dbReference type="NCBI Taxonomy" id="149040"/>
    <lineage>
        <taxon>Eukaryota</taxon>
        <taxon>Fungi</taxon>
        <taxon>Dikarya</taxon>
        <taxon>Ascomycota</taxon>
        <taxon>Pezizomycotina</taxon>
        <taxon>Leotiomycetes</taxon>
        <taxon>Helotiales</taxon>
        <taxon>Mollisiaceae</taxon>
        <taxon>Mollisia</taxon>
    </lineage>
</organism>
<dbReference type="AlphaFoldDB" id="A0A194XJS1"/>
<dbReference type="EMBL" id="KQ947409">
    <property type="protein sequence ID" value="KUJ20403.1"/>
    <property type="molecule type" value="Genomic_DNA"/>
</dbReference>
<protein>
    <submittedName>
        <fullName evidence="1">Uncharacterized protein</fullName>
    </submittedName>
</protein>
<dbReference type="InParanoid" id="A0A194XJS1"/>
<dbReference type="GeneID" id="28817278"/>
<dbReference type="Proteomes" id="UP000070700">
    <property type="component" value="Unassembled WGS sequence"/>
</dbReference>
<accession>A0A194XJS1</accession>
<name>A0A194XJS1_MOLSC</name>
<evidence type="ECO:0000313" key="2">
    <source>
        <dbReference type="Proteomes" id="UP000070700"/>
    </source>
</evidence>